<protein>
    <submittedName>
        <fullName evidence="2">Uncharacterized protein</fullName>
    </submittedName>
</protein>
<dbReference type="EMBL" id="BK015555">
    <property type="protein sequence ID" value="DAE12724.1"/>
    <property type="molecule type" value="Genomic_DNA"/>
</dbReference>
<proteinExistence type="predicted"/>
<feature type="transmembrane region" description="Helical" evidence="1">
    <location>
        <begin position="6"/>
        <end position="22"/>
    </location>
</feature>
<sequence>MSTILYILGTTMCLGAVMYSIMKSATNNYDYEA</sequence>
<name>A0A8S5Q2G1_9CAUD</name>
<reference evidence="2" key="1">
    <citation type="journal article" date="2021" name="Proc. Natl. Acad. Sci. U.S.A.">
        <title>A Catalog of Tens of Thousands of Viruses from Human Metagenomes Reveals Hidden Associations with Chronic Diseases.</title>
        <authorList>
            <person name="Tisza M.J."/>
            <person name="Buck C.B."/>
        </authorList>
    </citation>
    <scope>NUCLEOTIDE SEQUENCE</scope>
    <source>
        <strain evidence="2">CtOCb13</strain>
    </source>
</reference>
<keyword evidence="1" id="KW-0472">Membrane</keyword>
<evidence type="ECO:0000256" key="1">
    <source>
        <dbReference type="SAM" id="Phobius"/>
    </source>
</evidence>
<keyword evidence="1" id="KW-0812">Transmembrane</keyword>
<organism evidence="2">
    <name type="scientific">Siphoviridae sp. ctOCb13</name>
    <dbReference type="NCBI Taxonomy" id="2825477"/>
    <lineage>
        <taxon>Viruses</taxon>
        <taxon>Duplodnaviria</taxon>
        <taxon>Heunggongvirae</taxon>
        <taxon>Uroviricota</taxon>
        <taxon>Caudoviricetes</taxon>
    </lineage>
</organism>
<keyword evidence="1" id="KW-1133">Transmembrane helix</keyword>
<accession>A0A8S5Q2G1</accession>
<evidence type="ECO:0000313" key="2">
    <source>
        <dbReference type="EMBL" id="DAE12724.1"/>
    </source>
</evidence>